<evidence type="ECO:0000313" key="4">
    <source>
        <dbReference type="EMBL" id="CUM80307.1"/>
    </source>
</evidence>
<dbReference type="GO" id="GO:0004536">
    <property type="term" value="F:DNA nuclease activity"/>
    <property type="evidence" value="ECO:0007669"/>
    <property type="project" value="InterPro"/>
</dbReference>
<evidence type="ECO:0000256" key="3">
    <source>
        <dbReference type="PIRSR" id="PIRSR005902-1"/>
    </source>
</evidence>
<protein>
    <submittedName>
        <fullName evidence="4">Uncharacterized deoxyribonuclease YcfH</fullName>
        <ecNumber evidence="4">3.1.21.-</ecNumber>
    </submittedName>
</protein>
<dbReference type="EC" id="3.1.21.-" evidence="4"/>
<dbReference type="AlphaFoldDB" id="A0A173RRD3"/>
<organism evidence="4 5">
    <name type="scientific">Anaerobutyricum hallii</name>
    <dbReference type="NCBI Taxonomy" id="39488"/>
    <lineage>
        <taxon>Bacteria</taxon>
        <taxon>Bacillati</taxon>
        <taxon>Bacillota</taxon>
        <taxon>Clostridia</taxon>
        <taxon>Lachnospirales</taxon>
        <taxon>Lachnospiraceae</taxon>
        <taxon>Anaerobutyricum</taxon>
    </lineage>
</organism>
<accession>A0A173RRD3</accession>
<feature type="binding site" evidence="3">
    <location>
        <position position="92"/>
    </location>
    <ligand>
        <name>a divalent metal cation</name>
        <dbReference type="ChEBI" id="CHEBI:60240"/>
        <label>1</label>
    </ligand>
</feature>
<dbReference type="InterPro" id="IPR032466">
    <property type="entry name" value="Metal_Hydrolase"/>
</dbReference>
<dbReference type="GO" id="GO:0005829">
    <property type="term" value="C:cytosol"/>
    <property type="evidence" value="ECO:0007669"/>
    <property type="project" value="TreeGrafter"/>
</dbReference>
<dbReference type="Proteomes" id="UP000095390">
    <property type="component" value="Unassembled WGS sequence"/>
</dbReference>
<feature type="binding site" evidence="3">
    <location>
        <position position="8"/>
    </location>
    <ligand>
        <name>a divalent metal cation</name>
        <dbReference type="ChEBI" id="CHEBI:60240"/>
        <label>1</label>
    </ligand>
</feature>
<dbReference type="OrthoDB" id="9810005at2"/>
<evidence type="ECO:0000313" key="5">
    <source>
        <dbReference type="Proteomes" id="UP000095390"/>
    </source>
</evidence>
<feature type="binding site" evidence="3">
    <location>
        <position position="203"/>
    </location>
    <ligand>
        <name>a divalent metal cation</name>
        <dbReference type="ChEBI" id="CHEBI:60240"/>
        <label>1</label>
    </ligand>
</feature>
<dbReference type="Pfam" id="PF01026">
    <property type="entry name" value="TatD_DNase"/>
    <property type="match status" value="1"/>
</dbReference>
<dbReference type="InterPro" id="IPR001130">
    <property type="entry name" value="TatD-like"/>
</dbReference>
<name>A0A173RRD3_9FIRM</name>
<reference evidence="4 5" key="1">
    <citation type="submission" date="2015-09" db="EMBL/GenBank/DDBJ databases">
        <authorList>
            <consortium name="Pathogen Informatics"/>
        </authorList>
    </citation>
    <scope>NUCLEOTIDE SEQUENCE [LARGE SCALE GENOMIC DNA]</scope>
    <source>
        <strain evidence="4 5">2789STDY5834966</strain>
    </source>
</reference>
<dbReference type="Gene3D" id="3.20.20.140">
    <property type="entry name" value="Metal-dependent hydrolases"/>
    <property type="match status" value="1"/>
</dbReference>
<dbReference type="GO" id="GO:0046872">
    <property type="term" value="F:metal ion binding"/>
    <property type="evidence" value="ECO:0007669"/>
    <property type="project" value="UniProtKB-KW"/>
</dbReference>
<feature type="binding site" evidence="3">
    <location>
        <position position="6"/>
    </location>
    <ligand>
        <name>a divalent metal cation</name>
        <dbReference type="ChEBI" id="CHEBI:60240"/>
        <label>1</label>
    </ligand>
</feature>
<dbReference type="InterPro" id="IPR015991">
    <property type="entry name" value="TatD/YcfH-like"/>
</dbReference>
<dbReference type="NCBIfam" id="TIGR00010">
    <property type="entry name" value="YchF/TatD family DNA exonuclease"/>
    <property type="match status" value="1"/>
</dbReference>
<feature type="binding site" evidence="3">
    <location>
        <position position="153"/>
    </location>
    <ligand>
        <name>a divalent metal cation</name>
        <dbReference type="ChEBI" id="CHEBI:60240"/>
        <label>2</label>
    </ligand>
</feature>
<dbReference type="PANTHER" id="PTHR46124">
    <property type="entry name" value="D-AMINOACYL-TRNA DEACYLASE"/>
    <property type="match status" value="1"/>
</dbReference>
<feature type="binding site" evidence="3">
    <location>
        <position position="128"/>
    </location>
    <ligand>
        <name>a divalent metal cation</name>
        <dbReference type="ChEBI" id="CHEBI:60240"/>
        <label>2</label>
    </ligand>
</feature>
<dbReference type="PROSITE" id="PS01091">
    <property type="entry name" value="TATD_3"/>
    <property type="match status" value="1"/>
</dbReference>
<sequence length="256" mass="28965">MIFDTHSHYNDKQFDADRAVVLESLKDAGVTQVVNVSASWKDLMDTLELISKVPFMYGAAGIHPDHVGELNEERMEQLREYCHRDKIVAVGEIGLDYHWNVEPKEVQQEWLIRQLHLATEEKLPVIIHSRDASQDTFDIMKKEHAGTTGGVIHCFSGSAEMAKEYVKMGYYIGVGGVVTFKNSRVLKEVVKAIPLECIVVETDCPYLAPAPHRGKRNSSAYLPLVIEEIARLKEITAEEVENVTYENAQRLYGLIH</sequence>
<dbReference type="InterPro" id="IPR018228">
    <property type="entry name" value="DNase_TatD-rel_CS"/>
</dbReference>
<dbReference type="PIRSF" id="PIRSF005902">
    <property type="entry name" value="DNase_TatD"/>
    <property type="match status" value="1"/>
</dbReference>
<dbReference type="RefSeq" id="WP_005345196.1">
    <property type="nucleotide sequence ID" value="NZ_CATVRT010000003.1"/>
</dbReference>
<keyword evidence="2 4" id="KW-0378">Hydrolase</keyword>
<evidence type="ECO:0000256" key="1">
    <source>
        <dbReference type="ARBA" id="ARBA00022723"/>
    </source>
</evidence>
<dbReference type="FunFam" id="3.20.20.140:FF:000005">
    <property type="entry name" value="TatD family hydrolase"/>
    <property type="match status" value="1"/>
</dbReference>
<gene>
    <name evidence="4" type="primary">ycfH</name>
    <name evidence="4" type="ORF">ERS852578_00327</name>
</gene>
<dbReference type="CDD" id="cd01310">
    <property type="entry name" value="TatD_DNAse"/>
    <property type="match status" value="1"/>
</dbReference>
<proteinExistence type="predicted"/>
<dbReference type="PANTHER" id="PTHR46124:SF2">
    <property type="entry name" value="D-AMINOACYL-TRNA DEACYLASE"/>
    <property type="match status" value="1"/>
</dbReference>
<evidence type="ECO:0000256" key="2">
    <source>
        <dbReference type="ARBA" id="ARBA00022801"/>
    </source>
</evidence>
<dbReference type="EMBL" id="CYYC01000003">
    <property type="protein sequence ID" value="CUM80307.1"/>
    <property type="molecule type" value="Genomic_DNA"/>
</dbReference>
<dbReference type="SUPFAM" id="SSF51556">
    <property type="entry name" value="Metallo-dependent hydrolases"/>
    <property type="match status" value="1"/>
</dbReference>
<dbReference type="GO" id="GO:0016788">
    <property type="term" value="F:hydrolase activity, acting on ester bonds"/>
    <property type="evidence" value="ECO:0007669"/>
    <property type="project" value="InterPro"/>
</dbReference>
<dbReference type="GeneID" id="75046986"/>
<keyword evidence="1 3" id="KW-0479">Metal-binding</keyword>